<reference evidence="2" key="1">
    <citation type="submission" date="2024-06" db="EMBL/GenBank/DDBJ databases">
        <authorList>
            <person name="Wu L."/>
        </authorList>
    </citation>
    <scope>NUCLEOTIDE SEQUENCE</scope>
    <source>
        <strain evidence="2">W17</strain>
    </source>
</reference>
<organism evidence="2">
    <name type="scientific">Pseudomonas sp. W17</name>
    <dbReference type="NCBI Taxonomy" id="3144407"/>
    <lineage>
        <taxon>Bacteria</taxon>
        <taxon>Pseudomonadati</taxon>
        <taxon>Pseudomonadota</taxon>
        <taxon>Gammaproteobacteria</taxon>
        <taxon>Pseudomonadales</taxon>
        <taxon>Pseudomonadaceae</taxon>
        <taxon>Pseudomonas</taxon>
    </lineage>
</organism>
<dbReference type="EMBL" id="CP158490">
    <property type="protein sequence ID" value="XBY26390.1"/>
    <property type="molecule type" value="Genomic_DNA"/>
</dbReference>
<dbReference type="AlphaFoldDB" id="A0AAU7X1I2"/>
<evidence type="ECO:0000259" key="1">
    <source>
        <dbReference type="Pfam" id="PF25670"/>
    </source>
</evidence>
<proteinExistence type="predicted"/>
<evidence type="ECO:0000313" key="2">
    <source>
        <dbReference type="EMBL" id="XBY26390.1"/>
    </source>
</evidence>
<name>A0AAU7X1I2_9PSED</name>
<feature type="domain" description="Phage tail protein C-terminal" evidence="1">
    <location>
        <begin position="270"/>
        <end position="411"/>
    </location>
</feature>
<gene>
    <name evidence="2" type="ORF">ABCR88_11340</name>
</gene>
<protein>
    <recommendedName>
        <fullName evidence="1">Phage tail protein C-terminal domain-containing protein</fullName>
    </recommendedName>
</protein>
<sequence length="418" mass="43448">MAWLRAGTVAVTNGSTTVTGTNTGFAANTRVGDAFIGPDGRQYELQNVASDTVISILPAYLGPTASGQPYAVMPVQGYQKLLADLVRDWTNQYGVKMAALGSTANYDVLPVEKGGTGGTDQASGRVGLGLGAVATDDVLTIEKGGTSSTSPSAARAALGLGTAAVTDVTSSSVDETLGRVLRVGDFGVGAISSPYLPRISDSVVGGTYRFDPESAGIPTVGYGSVHVGSYDKPTKNFTKIVVYMNTPKAYLMGSINGSAYTPAEFYTTANTTRGSGGALSAASPIVRIANVSQSKRLDLFEQTFEAAGEWGAANDEALGVIVERAAVGVYVITGSQGLALEGWRVLDPCSPDGGRALGITESEQDDQGAVTVRLFKQRWTLDDDGEMHLGKGAPLDVPLNSWIDVRLQMPSITETLPT</sequence>
<dbReference type="Pfam" id="PF25670">
    <property type="entry name" value="Phage_tail_C_2"/>
    <property type="match status" value="1"/>
</dbReference>
<dbReference type="RefSeq" id="WP_232644233.1">
    <property type="nucleotide sequence ID" value="NZ_CP158490.1"/>
</dbReference>
<accession>A0AAU7X1I2</accession>
<dbReference type="InterPro" id="IPR058008">
    <property type="entry name" value="Gp26_C"/>
</dbReference>